<sequence length="789" mass="86681">MPRHTLKPLSRQFQPTRPGLDGHGTDQSMWETLDRVQVLGGTDGGGHTGCVNALSWSEDGQTLLSGSDDRRLCIWQPDSSPLPNTISPHPLKLSTMIKTGHRNNIFSAKFLPHANTPTIVSVAGYRDIRVFDVERLGRSEETAENGESWDVLDGTGAGAAGVRTLQCHKSRVKRIATENSPSLFLTVSEDGTVRQHDLRLPHSCSAGLCPEVLFNAPKGVDLYSLSVSPVMPWMFTVAGTAEHAFVCDRRMTPSSSSSSWGPNTRSDGQVHCVRRLGLPNEEWERVLPGRRRFGGDRHISSVRMSGERGDEVAVAFMKHSTSLFSTYDSPYSSSAKSPNSSPLLSPNENAKRTKNDSDKSVLGKRPTSSRSLSPPSSSANPGSSSRPAPASTTLPLPGEPQSEEDSDTEPLSPGPQAVYKEVMERIMATERDQRNAVSVGTFDENGDMIEGEEFREDDEESRNPDPESSSRPASASTTGNEEPLSAEERRNLRALDLFLPDELQPEEDSDMESMSPGLQDFYEGVMEQAAIMAEERDQRHVSSVDPLDENSDINEGEEFRDYDEELRNHLSDTNNLADDLLQRPVAGPGHDGTDEDDYSSLDDDDDFDMFDEDTYIDADEEDEDFFGSPIFGFPFGAHASTAAKEKYDSVDVVHPVRSFFGALNTETVKDCNFLGVRSDKIASGSDDGHFMVWDKDTGRLEGVWEGDGAIVNMIEQHPTLPLIASSGIDSTIKLFSPFHHRPRPQPSFNRSHRGDEIVERNSRVPRFVSGGGAGDDLFAMLLSRGIVVE</sequence>
<feature type="compositionally biased region" description="Basic and acidic residues" evidence="4">
    <location>
        <begin position="349"/>
        <end position="361"/>
    </location>
</feature>
<dbReference type="PROSITE" id="PS50294">
    <property type="entry name" value="WD_REPEATS_REGION"/>
    <property type="match status" value="1"/>
</dbReference>
<proteinExistence type="predicted"/>
<dbReference type="GO" id="GO:0005737">
    <property type="term" value="C:cytoplasm"/>
    <property type="evidence" value="ECO:0007669"/>
    <property type="project" value="TreeGrafter"/>
</dbReference>
<keyword evidence="6" id="KW-1185">Reference proteome</keyword>
<dbReference type="OrthoDB" id="2414538at2759"/>
<dbReference type="Pfam" id="PF00400">
    <property type="entry name" value="WD40"/>
    <property type="match status" value="2"/>
</dbReference>
<feature type="compositionally biased region" description="Acidic residues" evidence="4">
    <location>
        <begin position="444"/>
        <end position="460"/>
    </location>
</feature>
<dbReference type="PROSITE" id="PS50082">
    <property type="entry name" value="WD_REPEATS_2"/>
    <property type="match status" value="1"/>
</dbReference>
<feature type="compositionally biased region" description="Low complexity" evidence="4">
    <location>
        <begin position="365"/>
        <end position="395"/>
    </location>
</feature>
<dbReference type="GO" id="GO:0045717">
    <property type="term" value="P:negative regulation of fatty acid biosynthetic process"/>
    <property type="evidence" value="ECO:0007669"/>
    <property type="project" value="TreeGrafter"/>
</dbReference>
<dbReference type="GeneID" id="30153185"/>
<feature type="compositionally biased region" description="Low complexity" evidence="4">
    <location>
        <begin position="328"/>
        <end position="346"/>
    </location>
</feature>
<dbReference type="InterPro" id="IPR001680">
    <property type="entry name" value="WD40_rpt"/>
</dbReference>
<dbReference type="AlphaFoldDB" id="A0A1E3HYV6"/>
<dbReference type="PANTHER" id="PTHR15574">
    <property type="entry name" value="WD REPEAT DOMAIN-CONTAINING FAMILY"/>
    <property type="match status" value="1"/>
</dbReference>
<protein>
    <recommendedName>
        <fullName evidence="7">Anaphase-promoting complex subunit 4 WD40 domain-containing protein</fullName>
    </recommendedName>
</protein>
<name>A0A1E3HYV6_9TREE</name>
<evidence type="ECO:0000256" key="4">
    <source>
        <dbReference type="SAM" id="MobiDB-lite"/>
    </source>
</evidence>
<dbReference type="PANTHER" id="PTHR15574:SF40">
    <property type="entry name" value="WD AND TETRATRICOPEPTIDE REPEATS PROTEIN 1"/>
    <property type="match status" value="1"/>
</dbReference>
<feature type="repeat" description="WD" evidence="3">
    <location>
        <begin position="44"/>
        <end position="85"/>
    </location>
</feature>
<dbReference type="STRING" id="1295533.A0A1E3HYV6"/>
<keyword evidence="2" id="KW-0677">Repeat</keyword>
<comment type="caution">
    <text evidence="5">The sequence shown here is derived from an EMBL/GenBank/DDBJ whole genome shotgun (WGS) entry which is preliminary data.</text>
</comment>
<evidence type="ECO:0000256" key="1">
    <source>
        <dbReference type="ARBA" id="ARBA00022574"/>
    </source>
</evidence>
<evidence type="ECO:0000313" key="6">
    <source>
        <dbReference type="Proteomes" id="UP000094065"/>
    </source>
</evidence>
<evidence type="ECO:0000256" key="2">
    <source>
        <dbReference type="ARBA" id="ARBA00022737"/>
    </source>
</evidence>
<dbReference type="InterPro" id="IPR036322">
    <property type="entry name" value="WD40_repeat_dom_sf"/>
</dbReference>
<dbReference type="InterPro" id="IPR015943">
    <property type="entry name" value="WD40/YVTN_repeat-like_dom_sf"/>
</dbReference>
<dbReference type="InterPro" id="IPR045151">
    <property type="entry name" value="DCAF8"/>
</dbReference>
<keyword evidence="1 3" id="KW-0853">WD repeat</keyword>
<reference evidence="5 6" key="1">
    <citation type="submission" date="2016-06" db="EMBL/GenBank/DDBJ databases">
        <title>Evolution of pathogenesis and genome organization in the Tremellales.</title>
        <authorList>
            <person name="Cuomo C."/>
            <person name="Litvintseva A."/>
            <person name="Heitman J."/>
            <person name="Chen Y."/>
            <person name="Sun S."/>
            <person name="Springer D."/>
            <person name="Dromer F."/>
            <person name="Young S."/>
            <person name="Zeng Q."/>
            <person name="Chapman S."/>
            <person name="Gujja S."/>
            <person name="Saif S."/>
            <person name="Birren B."/>
        </authorList>
    </citation>
    <scope>NUCLEOTIDE SEQUENCE [LARGE SCALE GENOMIC DNA]</scope>
    <source>
        <strain evidence="5 6">CBS 6039</strain>
    </source>
</reference>
<dbReference type="EMBL" id="AWGJ01000003">
    <property type="protein sequence ID" value="ODN81447.1"/>
    <property type="molecule type" value="Genomic_DNA"/>
</dbReference>
<feature type="compositionally biased region" description="Basic and acidic residues" evidence="4">
    <location>
        <begin position="421"/>
        <end position="434"/>
    </location>
</feature>
<feature type="compositionally biased region" description="Acidic residues" evidence="4">
    <location>
        <begin position="593"/>
        <end position="604"/>
    </location>
</feature>
<dbReference type="SUPFAM" id="SSF50978">
    <property type="entry name" value="WD40 repeat-like"/>
    <property type="match status" value="1"/>
</dbReference>
<evidence type="ECO:0000256" key="3">
    <source>
        <dbReference type="PROSITE-ProRule" id="PRU00221"/>
    </source>
</evidence>
<dbReference type="Proteomes" id="UP000094065">
    <property type="component" value="Unassembled WGS sequence"/>
</dbReference>
<evidence type="ECO:0000313" key="5">
    <source>
        <dbReference type="EMBL" id="ODN81447.1"/>
    </source>
</evidence>
<gene>
    <name evidence="5" type="ORF">L202_01876</name>
</gene>
<feature type="region of interest" description="Disordered" evidence="4">
    <location>
        <begin position="328"/>
        <end position="519"/>
    </location>
</feature>
<dbReference type="GO" id="GO:0080008">
    <property type="term" value="C:Cul4-RING E3 ubiquitin ligase complex"/>
    <property type="evidence" value="ECO:0007669"/>
    <property type="project" value="TreeGrafter"/>
</dbReference>
<feature type="region of interest" description="Disordered" evidence="4">
    <location>
        <begin position="574"/>
        <end position="604"/>
    </location>
</feature>
<dbReference type="Gene3D" id="2.130.10.10">
    <property type="entry name" value="YVTN repeat-like/Quinoprotein amine dehydrogenase"/>
    <property type="match status" value="3"/>
</dbReference>
<evidence type="ECO:0008006" key="7">
    <source>
        <dbReference type="Google" id="ProtNLM"/>
    </source>
</evidence>
<organism evidence="5 6">
    <name type="scientific">Cryptococcus amylolentus CBS 6039</name>
    <dbReference type="NCBI Taxonomy" id="1295533"/>
    <lineage>
        <taxon>Eukaryota</taxon>
        <taxon>Fungi</taxon>
        <taxon>Dikarya</taxon>
        <taxon>Basidiomycota</taxon>
        <taxon>Agaricomycotina</taxon>
        <taxon>Tremellomycetes</taxon>
        <taxon>Tremellales</taxon>
        <taxon>Cryptococcaceae</taxon>
        <taxon>Cryptococcus</taxon>
    </lineage>
</organism>
<feature type="region of interest" description="Disordered" evidence="4">
    <location>
        <begin position="1"/>
        <end position="25"/>
    </location>
</feature>
<accession>A0A1E3HYV6</accession>
<dbReference type="RefSeq" id="XP_018995766.1">
    <property type="nucleotide sequence ID" value="XM_019135363.1"/>
</dbReference>
<feature type="compositionally biased region" description="Polar residues" evidence="4">
    <location>
        <begin position="466"/>
        <end position="480"/>
    </location>
</feature>
<dbReference type="SMART" id="SM00320">
    <property type="entry name" value="WD40"/>
    <property type="match status" value="5"/>
</dbReference>